<reference evidence="1 2" key="1">
    <citation type="submission" date="2019-02" db="EMBL/GenBank/DDBJ databases">
        <title>Deep-cultivation of Planctomycetes and their phenomic and genomic characterization uncovers novel biology.</title>
        <authorList>
            <person name="Wiegand S."/>
            <person name="Jogler M."/>
            <person name="Boedeker C."/>
            <person name="Pinto D."/>
            <person name="Vollmers J."/>
            <person name="Rivas-Marin E."/>
            <person name="Kohn T."/>
            <person name="Peeters S.H."/>
            <person name="Heuer A."/>
            <person name="Rast P."/>
            <person name="Oberbeckmann S."/>
            <person name="Bunk B."/>
            <person name="Jeske O."/>
            <person name="Meyerdierks A."/>
            <person name="Storesund J.E."/>
            <person name="Kallscheuer N."/>
            <person name="Luecker S."/>
            <person name="Lage O.M."/>
            <person name="Pohl T."/>
            <person name="Merkel B.J."/>
            <person name="Hornburger P."/>
            <person name="Mueller R.-W."/>
            <person name="Bruemmer F."/>
            <person name="Labrenz M."/>
            <person name="Spormann A.M."/>
            <person name="Op Den Camp H."/>
            <person name="Overmann J."/>
            <person name="Amann R."/>
            <person name="Jetten M.S.M."/>
            <person name="Mascher T."/>
            <person name="Medema M.H."/>
            <person name="Devos D.P."/>
            <person name="Kaster A.-K."/>
            <person name="Ovreas L."/>
            <person name="Rohde M."/>
            <person name="Galperin M.Y."/>
            <person name="Jogler C."/>
        </authorList>
    </citation>
    <scope>NUCLEOTIDE SEQUENCE [LARGE SCALE GENOMIC DNA]</scope>
    <source>
        <strain evidence="1 2">Pla52o</strain>
    </source>
</reference>
<evidence type="ECO:0000313" key="2">
    <source>
        <dbReference type="Proteomes" id="UP000316304"/>
    </source>
</evidence>
<dbReference type="Proteomes" id="UP000316304">
    <property type="component" value="Unassembled WGS sequence"/>
</dbReference>
<dbReference type="EMBL" id="SJPT01000005">
    <property type="protein sequence ID" value="TWU22305.1"/>
    <property type="molecule type" value="Genomic_DNA"/>
</dbReference>
<dbReference type="AlphaFoldDB" id="A0A5C6CE57"/>
<accession>A0A5C6CE57</accession>
<evidence type="ECO:0000313" key="1">
    <source>
        <dbReference type="EMBL" id="TWU22305.1"/>
    </source>
</evidence>
<protein>
    <submittedName>
        <fullName evidence="1">Uncharacterized protein</fullName>
    </submittedName>
</protein>
<comment type="caution">
    <text evidence="1">The sequence shown here is derived from an EMBL/GenBank/DDBJ whole genome shotgun (WGS) entry which is preliminary data.</text>
</comment>
<name>A0A5C6CE57_9BACT</name>
<organism evidence="1 2">
    <name type="scientific">Novipirellula galeiformis</name>
    <dbReference type="NCBI Taxonomy" id="2528004"/>
    <lineage>
        <taxon>Bacteria</taxon>
        <taxon>Pseudomonadati</taxon>
        <taxon>Planctomycetota</taxon>
        <taxon>Planctomycetia</taxon>
        <taxon>Pirellulales</taxon>
        <taxon>Pirellulaceae</taxon>
        <taxon>Novipirellula</taxon>
    </lineage>
</organism>
<proteinExistence type="predicted"/>
<sequence length="61" mass="6982">MIHNPKPSALLQQIITRRVSFEVALLQFYLANHNPTRQRGTSTTLCPFPKRIEAIPPENLL</sequence>
<keyword evidence="2" id="KW-1185">Reference proteome</keyword>
<gene>
    <name evidence="1" type="ORF">Pla52o_33610</name>
</gene>